<comment type="caution">
    <text evidence="1">The sequence shown here is derived from an EMBL/GenBank/DDBJ whole genome shotgun (WGS) entry which is preliminary data.</text>
</comment>
<keyword evidence="2" id="KW-1185">Reference proteome</keyword>
<accession>A0ABU6WLJ7</accession>
<gene>
    <name evidence="1" type="ORF">PIB30_069589</name>
</gene>
<proteinExistence type="predicted"/>
<evidence type="ECO:0000313" key="1">
    <source>
        <dbReference type="EMBL" id="MED6186737.1"/>
    </source>
</evidence>
<reference evidence="1 2" key="1">
    <citation type="journal article" date="2023" name="Plants (Basel)">
        <title>Bridging the Gap: Combining Genomics and Transcriptomics Approaches to Understand Stylosanthes scabra, an Orphan Legume from the Brazilian Caatinga.</title>
        <authorList>
            <person name="Ferreira-Neto J.R.C."/>
            <person name="da Silva M.D."/>
            <person name="Binneck E."/>
            <person name="de Melo N.F."/>
            <person name="da Silva R.H."/>
            <person name="de Melo A.L.T.M."/>
            <person name="Pandolfi V."/>
            <person name="Bustamante F.O."/>
            <person name="Brasileiro-Vidal A.C."/>
            <person name="Benko-Iseppon A.M."/>
        </authorList>
    </citation>
    <scope>NUCLEOTIDE SEQUENCE [LARGE SCALE GENOMIC DNA]</scope>
    <source>
        <tissue evidence="1">Leaves</tissue>
    </source>
</reference>
<name>A0ABU6WLJ7_9FABA</name>
<protein>
    <submittedName>
        <fullName evidence="1">Uncharacterized protein</fullName>
    </submittedName>
</protein>
<feature type="non-terminal residue" evidence="1">
    <location>
        <position position="117"/>
    </location>
</feature>
<dbReference type="EMBL" id="JASCZI010182010">
    <property type="protein sequence ID" value="MED6186737.1"/>
    <property type="molecule type" value="Genomic_DNA"/>
</dbReference>
<evidence type="ECO:0000313" key="2">
    <source>
        <dbReference type="Proteomes" id="UP001341840"/>
    </source>
</evidence>
<dbReference type="Proteomes" id="UP001341840">
    <property type="component" value="Unassembled WGS sequence"/>
</dbReference>
<organism evidence="1 2">
    <name type="scientific">Stylosanthes scabra</name>
    <dbReference type="NCBI Taxonomy" id="79078"/>
    <lineage>
        <taxon>Eukaryota</taxon>
        <taxon>Viridiplantae</taxon>
        <taxon>Streptophyta</taxon>
        <taxon>Embryophyta</taxon>
        <taxon>Tracheophyta</taxon>
        <taxon>Spermatophyta</taxon>
        <taxon>Magnoliopsida</taxon>
        <taxon>eudicotyledons</taxon>
        <taxon>Gunneridae</taxon>
        <taxon>Pentapetalae</taxon>
        <taxon>rosids</taxon>
        <taxon>fabids</taxon>
        <taxon>Fabales</taxon>
        <taxon>Fabaceae</taxon>
        <taxon>Papilionoideae</taxon>
        <taxon>50 kb inversion clade</taxon>
        <taxon>dalbergioids sensu lato</taxon>
        <taxon>Dalbergieae</taxon>
        <taxon>Pterocarpus clade</taxon>
        <taxon>Stylosanthes</taxon>
    </lineage>
</organism>
<sequence>MGFEGLKLQVQKLLKAIVIFQLNAMELISIGIASFENIMNMKLVEILKARDKAALVDALMVNLVKTEDEVGSVLMEDLIEVFCNIPILHLPRLSHDGIKCQDGDGTVTASRAASNLR</sequence>